<feature type="binding site" evidence="6">
    <location>
        <begin position="213"/>
        <end position="214"/>
    </location>
    <ligand>
        <name>FAD</name>
        <dbReference type="ChEBI" id="CHEBI:57692"/>
    </ligand>
</feature>
<evidence type="ECO:0000256" key="6">
    <source>
        <dbReference type="PIRSR" id="PIRSR000089-1"/>
    </source>
</evidence>
<evidence type="ECO:0000313" key="8">
    <source>
        <dbReference type="EMBL" id="MBB6446875.1"/>
    </source>
</evidence>
<dbReference type="SUPFAM" id="SSF52467">
    <property type="entry name" value="DHS-like NAD/FAD-binding domain"/>
    <property type="match status" value="1"/>
</dbReference>
<accession>A0A7X0LWS8</accession>
<comment type="caution">
    <text evidence="8">The sequence shown here is derived from an EMBL/GenBank/DDBJ whole genome shotgun (WGS) entry which is preliminary data.</text>
</comment>
<evidence type="ECO:0000259" key="7">
    <source>
        <dbReference type="SMART" id="SM00893"/>
    </source>
</evidence>
<dbReference type="PROSITE" id="PS00696">
    <property type="entry name" value="ETF_ALPHA"/>
    <property type="match status" value="1"/>
</dbReference>
<dbReference type="InterPro" id="IPR014730">
    <property type="entry name" value="ETF_a/b_N"/>
</dbReference>
<dbReference type="GO" id="GO:0033539">
    <property type="term" value="P:fatty acid beta-oxidation using acyl-CoA dehydrogenase"/>
    <property type="evidence" value="ECO:0007669"/>
    <property type="project" value="TreeGrafter"/>
</dbReference>
<dbReference type="Gene3D" id="3.40.50.620">
    <property type="entry name" value="HUPs"/>
    <property type="match status" value="1"/>
</dbReference>
<name>A0A7X0LWS8_9BACI</name>
<evidence type="ECO:0000256" key="2">
    <source>
        <dbReference type="ARBA" id="ARBA00022448"/>
    </source>
</evidence>
<reference evidence="8 9" key="1">
    <citation type="submission" date="2020-08" db="EMBL/GenBank/DDBJ databases">
        <title>Genomic Encyclopedia of Type Strains, Phase IV (KMG-IV): sequencing the most valuable type-strain genomes for metagenomic binning, comparative biology and taxonomic classification.</title>
        <authorList>
            <person name="Goeker M."/>
        </authorList>
    </citation>
    <scope>NUCLEOTIDE SEQUENCE [LARGE SCALE GENOMIC DNA]</scope>
    <source>
        <strain evidence="8 9">DSM 5391</strain>
    </source>
</reference>
<dbReference type="GO" id="GO:0009055">
    <property type="term" value="F:electron transfer activity"/>
    <property type="evidence" value="ECO:0007669"/>
    <property type="project" value="InterPro"/>
</dbReference>
<dbReference type="EMBL" id="JACHGK010000014">
    <property type="protein sequence ID" value="MBB6446875.1"/>
    <property type="molecule type" value="Genomic_DNA"/>
</dbReference>
<dbReference type="InterPro" id="IPR014729">
    <property type="entry name" value="Rossmann-like_a/b/a_fold"/>
</dbReference>
<dbReference type="InterPro" id="IPR014731">
    <property type="entry name" value="ETF_asu_C"/>
</dbReference>
<keyword evidence="9" id="KW-1185">Reference proteome</keyword>
<evidence type="ECO:0000256" key="4">
    <source>
        <dbReference type="ARBA" id="ARBA00022827"/>
    </source>
</evidence>
<keyword evidence="3" id="KW-0285">Flavoprotein</keyword>
<sequence length="301" mass="31941">MTILVFAEKTSTLIELCNGARQLGDRVEAIVIGEAQGGFADKVWHIPAQADAMFEDYTETIAALVEKVKPSFLLVEPTKRCKLVSGRLAAMLGASVITDASELTSAGEAKHMVYGGAAVRKEKAVTATAIVTVGSGVFADSEPVTLESEVETVAFVAPAFTIKVVSKEQKPKTSADLNKSKRVVGIGRGLAAQEDLDMIKDFAASIGAEVGCSRPIADGEGWMPKELYIGVTGLMLSPDIYVALGISGQIQHVVGINQSKVVIAVNKDKNAPIFKYADYGIVGDLYKVVPALTEHFNKVLV</sequence>
<dbReference type="InterPro" id="IPR029035">
    <property type="entry name" value="DHS-like_NAD/FAD-binding_dom"/>
</dbReference>
<dbReference type="Pfam" id="PF00766">
    <property type="entry name" value="ETF_alpha"/>
    <property type="match status" value="1"/>
</dbReference>
<evidence type="ECO:0000256" key="3">
    <source>
        <dbReference type="ARBA" id="ARBA00022630"/>
    </source>
</evidence>
<feature type="domain" description="Electron transfer flavoprotein alpha/beta-subunit N-terminal" evidence="7">
    <location>
        <begin position="3"/>
        <end position="174"/>
    </location>
</feature>
<dbReference type="Gene3D" id="3.40.50.1220">
    <property type="entry name" value="TPP-binding domain"/>
    <property type="match status" value="1"/>
</dbReference>
<protein>
    <submittedName>
        <fullName evidence="8">Electron transfer flavoprotein alpha subunit</fullName>
    </submittedName>
</protein>
<dbReference type="SUPFAM" id="SSF52402">
    <property type="entry name" value="Adenine nucleotide alpha hydrolases-like"/>
    <property type="match status" value="1"/>
</dbReference>
<feature type="binding site" evidence="6">
    <location>
        <position position="188"/>
    </location>
    <ligand>
        <name>FAD</name>
        <dbReference type="ChEBI" id="CHEBI:57692"/>
    </ligand>
</feature>
<feature type="binding site" evidence="6">
    <location>
        <begin position="245"/>
        <end position="252"/>
    </location>
    <ligand>
        <name>FAD</name>
        <dbReference type="ChEBI" id="CHEBI:57692"/>
    </ligand>
</feature>
<comment type="cofactor">
    <cofactor evidence="6">
        <name>FAD</name>
        <dbReference type="ChEBI" id="CHEBI:57692"/>
    </cofactor>
    <text evidence="6">Binds 1 FAD per dimer.</text>
</comment>
<keyword evidence="5" id="KW-0249">Electron transport</keyword>
<dbReference type="InterPro" id="IPR018206">
    <property type="entry name" value="ETF_asu_C_CS"/>
</dbReference>
<evidence type="ECO:0000313" key="9">
    <source>
        <dbReference type="Proteomes" id="UP000531594"/>
    </source>
</evidence>
<feature type="binding site" evidence="6">
    <location>
        <position position="266"/>
    </location>
    <ligand>
        <name>FAD</name>
        <dbReference type="ChEBI" id="CHEBI:57692"/>
    </ligand>
</feature>
<dbReference type="GO" id="GO:0050660">
    <property type="term" value="F:flavin adenine dinucleotide binding"/>
    <property type="evidence" value="ECO:0007669"/>
    <property type="project" value="InterPro"/>
</dbReference>
<dbReference type="RefSeq" id="WP_184528280.1">
    <property type="nucleotide sequence ID" value="NZ_JACHGK010000014.1"/>
</dbReference>
<evidence type="ECO:0000256" key="1">
    <source>
        <dbReference type="ARBA" id="ARBA00005817"/>
    </source>
</evidence>
<proteinExistence type="inferred from homology"/>
<dbReference type="AlphaFoldDB" id="A0A7X0LWS8"/>
<dbReference type="PANTHER" id="PTHR43153:SF1">
    <property type="entry name" value="ELECTRON TRANSFER FLAVOPROTEIN SUBUNIT ALPHA, MITOCHONDRIAL"/>
    <property type="match status" value="1"/>
</dbReference>
<dbReference type="InterPro" id="IPR001308">
    <property type="entry name" value="ETF_a/FixB"/>
</dbReference>
<dbReference type="Proteomes" id="UP000531594">
    <property type="component" value="Unassembled WGS sequence"/>
</dbReference>
<keyword evidence="2" id="KW-0813">Transport</keyword>
<organism evidence="8 9">
    <name type="scientific">Bacillus benzoevorans</name>
    <dbReference type="NCBI Taxonomy" id="1456"/>
    <lineage>
        <taxon>Bacteria</taxon>
        <taxon>Bacillati</taxon>
        <taxon>Bacillota</taxon>
        <taxon>Bacilli</taxon>
        <taxon>Bacillales</taxon>
        <taxon>Bacillaceae</taxon>
        <taxon>Bacillus</taxon>
    </lineage>
</organism>
<dbReference type="FunFam" id="3.40.50.1220:FF:000004">
    <property type="entry name" value="Electron transfer flavoprotein"/>
    <property type="match status" value="1"/>
</dbReference>
<gene>
    <name evidence="8" type="ORF">HNR53_003540</name>
</gene>
<comment type="similarity">
    <text evidence="1">Belongs to the ETF alpha-subunit/FixB family.</text>
</comment>
<dbReference type="Pfam" id="PF01012">
    <property type="entry name" value="ETF"/>
    <property type="match status" value="1"/>
</dbReference>
<dbReference type="PANTHER" id="PTHR43153">
    <property type="entry name" value="ELECTRON TRANSFER FLAVOPROTEIN ALPHA"/>
    <property type="match status" value="1"/>
</dbReference>
<keyword evidence="4 6" id="KW-0274">FAD</keyword>
<evidence type="ECO:0000256" key="5">
    <source>
        <dbReference type="ARBA" id="ARBA00022982"/>
    </source>
</evidence>
<dbReference type="PIRSF" id="PIRSF000089">
    <property type="entry name" value="Electra_flavoP_a"/>
    <property type="match status" value="1"/>
</dbReference>
<dbReference type="SMART" id="SM00893">
    <property type="entry name" value="ETF"/>
    <property type="match status" value="1"/>
</dbReference>